<dbReference type="EMBL" id="OM869539">
    <property type="protein sequence ID" value="UPW41067.1"/>
    <property type="molecule type" value="Genomic_DNA"/>
</dbReference>
<name>A0A976R7B7_9VIRU</name>
<feature type="region of interest" description="Disordered" evidence="1">
    <location>
        <begin position="115"/>
        <end position="144"/>
    </location>
</feature>
<proteinExistence type="predicted"/>
<accession>A0A976R7B7</accession>
<sequence length="144" mass="15992">MKYRLYSDDDRCLKYINYSQFSKPPVTRGEVVVGESMVSVANYIDQLDLISQMIEAGETLSAIRIATAGNAYNYDIYDASIKDSDIVIPRSRMRDFDLVDLGQLQSLFKNLVTSPMSSGDVKNEEATEVQVPQGDPPSSPPADE</sequence>
<protein>
    <submittedName>
        <fullName evidence="2">Uncharacterized protein</fullName>
    </submittedName>
</protein>
<evidence type="ECO:0000256" key="1">
    <source>
        <dbReference type="SAM" id="MobiDB-lite"/>
    </source>
</evidence>
<evidence type="ECO:0000313" key="2">
    <source>
        <dbReference type="EMBL" id="UPW41067.1"/>
    </source>
</evidence>
<reference evidence="2" key="1">
    <citation type="submission" date="2022-02" db="EMBL/GenBank/DDBJ databases">
        <title>Towards deciphering the DNA virus diversity associated with rodent species in the families Cricetidae and Heteromyidae.</title>
        <authorList>
            <person name="Lund M."/>
            <person name="Larsen B.B."/>
            <person name="Gryseels S."/>
            <person name="Kraberger S."/>
            <person name="Rowsey D.M."/>
            <person name="Steger L."/>
            <person name="Yule K.M."/>
            <person name="Upham N.S."/>
            <person name="Worobey M."/>
            <person name="Van Doorslaer K."/>
            <person name="Varsani A."/>
        </authorList>
    </citation>
    <scope>NUCLEOTIDE SEQUENCE</scope>
    <source>
        <strain evidence="2">UA08Rod_5625</strain>
    </source>
</reference>
<feature type="compositionally biased region" description="Pro residues" evidence="1">
    <location>
        <begin position="134"/>
        <end position="144"/>
    </location>
</feature>
<organism evidence="2">
    <name type="scientific">Sigmofec virus UA08Rod_5625</name>
    <dbReference type="NCBI Taxonomy" id="2929432"/>
    <lineage>
        <taxon>Viruses</taxon>
        <taxon>Monodnaviria</taxon>
        <taxon>Sangervirae</taxon>
        <taxon>Phixviricota</taxon>
        <taxon>Malgrandaviricetes</taxon>
        <taxon>Petitvirales</taxon>
        <taxon>Microviridae</taxon>
    </lineage>
</organism>